<protein>
    <submittedName>
        <fullName evidence="7">Putative membrane-bound dehydrogenase-like protein</fullName>
    </submittedName>
</protein>
<reference evidence="7 8" key="1">
    <citation type="submission" date="2020-08" db="EMBL/GenBank/DDBJ databases">
        <title>Genomic Encyclopedia of Type Strains, Phase IV (KMG-IV): sequencing the most valuable type-strain genomes for metagenomic binning, comparative biology and taxonomic classification.</title>
        <authorList>
            <person name="Goeker M."/>
        </authorList>
    </citation>
    <scope>NUCLEOTIDE SEQUENCE [LARGE SCALE GENOMIC DNA]</scope>
    <source>
        <strain evidence="7 8">DSM 17976</strain>
    </source>
</reference>
<dbReference type="InterPro" id="IPR011989">
    <property type="entry name" value="ARM-like"/>
</dbReference>
<evidence type="ECO:0000259" key="6">
    <source>
        <dbReference type="PROSITE" id="PS51007"/>
    </source>
</evidence>
<dbReference type="NCBIfam" id="TIGR02603">
    <property type="entry name" value="CxxCH_TIGR02603"/>
    <property type="match status" value="1"/>
</dbReference>
<dbReference type="InterPro" id="IPR055557">
    <property type="entry name" value="DUF7133"/>
</dbReference>
<evidence type="ECO:0000256" key="5">
    <source>
        <dbReference type="SAM" id="SignalP"/>
    </source>
</evidence>
<feature type="signal peptide" evidence="5">
    <location>
        <begin position="1"/>
        <end position="21"/>
    </location>
</feature>
<dbReference type="SUPFAM" id="SSF50952">
    <property type="entry name" value="Soluble quinoprotein glucose dehydrogenase"/>
    <property type="match status" value="1"/>
</dbReference>
<dbReference type="SUPFAM" id="SSF46626">
    <property type="entry name" value="Cytochrome c"/>
    <property type="match status" value="1"/>
</dbReference>
<sequence>MQNTAIKLILLLGFVSVFSFTGTDTLQNEYRAEGAADSNRVYVPDDLEATLWAEAPLFYNPTNMDIDAKGRVWITEAVNYRNFNNKPDQKLTFNEGDRVMILEDTDGDGKADKSKVFVQDKDLVAPLGIGVIGNKVVVSCAPNIIIYTDENGDDIPDKKEIFLTGFGGLDHDHSLHSLTAGPDGRWHFNTGNAGPHNVNDKSGWTLRSGSIYTGGTPYNKENQGNQKSDDGRIWVGGLSLRMNADGTGLKVMAHNFRNSYEIAIDSYGDYWQNDNDDQVVTCRTSWVMEGSNAGYFSADGTRTWQADRRPSQDMFTTHWHQEDPGVLLAGDNTGAGSPTGMLVYEGDALGEKYRGTVLSCEAGRNVVWAYWPKAKGAGFDFSQRVDFISSFPKVEEHYIWHETGKDKRKWFRPSDAATGPDGAIYVADWYDPVVGGHQMHDKKGYGRIYRITPKGKKLSTPTLDLGSVKGQIEALKNPAINVRNLGFVALQAQGEKVIPAVKALLGDANPFVQARAVWLLAQLGAAGKTEVEQLLLQSTDARLQTAAFRALKHDITPSSSPQEIAQQVDLCQKALKVASLPLYREIAISLRDVPYAAMASLISPLEAAFDGKDRYYLEALGTALDGKEESYFQKVRPQWPQNAAKWTPQQAWMAWRLHPKAALVDLKTRASSPTLSSEERKRAITAIAFIKDKSAALAMLDLTKSTLKDVAEQAFYWVNFRKTNDWQSLLDWQEAAATQLSPAQKQMLTWKDIMTDANAPIAKREEAAKTLAGDVFGGQLLLAAASENKIPKELRPLIAQTIFNNPDRSIRMMAGDYFPRPSGKGLSVSLAASFPADLGKGKQIFQTHCTSCHRFQQDGKEIGPDLTLIGKKFDKEGLLDAIINPSASLAFGYEPWIIQTKDKNTYYGFVVGDGANVLLRDVAGKTSAIKASQIASRQQLKNSLMPEPSSLGLKEKDLSDLAGYLLGLPK</sequence>
<dbReference type="GO" id="GO:0046872">
    <property type="term" value="F:metal ion binding"/>
    <property type="evidence" value="ECO:0007669"/>
    <property type="project" value="UniProtKB-KW"/>
</dbReference>
<gene>
    <name evidence="7" type="ORF">FHS57_002035</name>
</gene>
<dbReference type="PANTHER" id="PTHR33546">
    <property type="entry name" value="LARGE, MULTIFUNCTIONAL SECRETED PROTEIN-RELATED"/>
    <property type="match status" value="1"/>
</dbReference>
<dbReference type="InterPro" id="IPR013428">
    <property type="entry name" value="Membrane-bound_put_N"/>
</dbReference>
<dbReference type="Proteomes" id="UP000541352">
    <property type="component" value="Unassembled WGS sequence"/>
</dbReference>
<dbReference type="PANTHER" id="PTHR33546:SF1">
    <property type="entry name" value="LARGE, MULTIFUNCTIONAL SECRETED PROTEIN"/>
    <property type="match status" value="1"/>
</dbReference>
<dbReference type="Gene3D" id="1.25.10.10">
    <property type="entry name" value="Leucine-rich Repeat Variant"/>
    <property type="match status" value="1"/>
</dbReference>
<name>A0A7W5ZIS1_9BACT</name>
<dbReference type="SUPFAM" id="SSF48371">
    <property type="entry name" value="ARM repeat"/>
    <property type="match status" value="1"/>
</dbReference>
<dbReference type="RefSeq" id="WP_183973061.1">
    <property type="nucleotide sequence ID" value="NZ_JACIBY010000003.1"/>
</dbReference>
<dbReference type="InterPro" id="IPR016024">
    <property type="entry name" value="ARM-type_fold"/>
</dbReference>
<dbReference type="PROSITE" id="PS51007">
    <property type="entry name" value="CYTC"/>
    <property type="match status" value="1"/>
</dbReference>
<dbReference type="InterPro" id="IPR013427">
    <property type="entry name" value="Haem-bd_dom_put"/>
</dbReference>
<dbReference type="EMBL" id="JACIBY010000003">
    <property type="protein sequence ID" value="MBB3838038.1"/>
    <property type="molecule type" value="Genomic_DNA"/>
</dbReference>
<keyword evidence="8" id="KW-1185">Reference proteome</keyword>
<feature type="chain" id="PRO_5030936164" evidence="5">
    <location>
        <begin position="22"/>
        <end position="970"/>
    </location>
</feature>
<comment type="caution">
    <text evidence="7">The sequence shown here is derived from an EMBL/GenBank/DDBJ whole genome shotgun (WGS) entry which is preliminary data.</text>
</comment>
<accession>A0A7W5ZIS1</accession>
<evidence type="ECO:0000313" key="8">
    <source>
        <dbReference type="Proteomes" id="UP000541352"/>
    </source>
</evidence>
<dbReference type="Pfam" id="PF00034">
    <property type="entry name" value="Cytochrom_C"/>
    <property type="match status" value="1"/>
</dbReference>
<dbReference type="InterPro" id="IPR011041">
    <property type="entry name" value="Quinoprot_gluc/sorb_DH_b-prop"/>
</dbReference>
<evidence type="ECO:0000313" key="7">
    <source>
        <dbReference type="EMBL" id="MBB3838038.1"/>
    </source>
</evidence>
<dbReference type="GO" id="GO:0009055">
    <property type="term" value="F:electron transfer activity"/>
    <property type="evidence" value="ECO:0007669"/>
    <property type="project" value="InterPro"/>
</dbReference>
<evidence type="ECO:0000256" key="4">
    <source>
        <dbReference type="PROSITE-ProRule" id="PRU00433"/>
    </source>
</evidence>
<dbReference type="GO" id="GO:0020037">
    <property type="term" value="F:heme binding"/>
    <property type="evidence" value="ECO:0007669"/>
    <property type="project" value="InterPro"/>
</dbReference>
<keyword evidence="2 4" id="KW-0479">Metal-binding</keyword>
<evidence type="ECO:0000256" key="3">
    <source>
        <dbReference type="ARBA" id="ARBA00023004"/>
    </source>
</evidence>
<proteinExistence type="predicted"/>
<dbReference type="Pfam" id="PF23500">
    <property type="entry name" value="DUF7133"/>
    <property type="match status" value="1"/>
</dbReference>
<dbReference type="AlphaFoldDB" id="A0A7W5ZIS1"/>
<keyword evidence="1 4" id="KW-0349">Heme</keyword>
<dbReference type="InterPro" id="IPR036909">
    <property type="entry name" value="Cyt_c-like_dom_sf"/>
</dbReference>
<feature type="domain" description="Cytochrome c" evidence="6">
    <location>
        <begin position="836"/>
        <end position="969"/>
    </location>
</feature>
<dbReference type="InterPro" id="IPR009056">
    <property type="entry name" value="Cyt_c-like_dom"/>
</dbReference>
<dbReference type="Gene3D" id="1.10.760.10">
    <property type="entry name" value="Cytochrome c-like domain"/>
    <property type="match status" value="1"/>
</dbReference>
<organism evidence="7 8">
    <name type="scientific">Runella defluvii</name>
    <dbReference type="NCBI Taxonomy" id="370973"/>
    <lineage>
        <taxon>Bacteria</taxon>
        <taxon>Pseudomonadati</taxon>
        <taxon>Bacteroidota</taxon>
        <taxon>Cytophagia</taxon>
        <taxon>Cytophagales</taxon>
        <taxon>Spirosomataceae</taxon>
        <taxon>Runella</taxon>
    </lineage>
</organism>
<evidence type="ECO:0000256" key="2">
    <source>
        <dbReference type="ARBA" id="ARBA00022723"/>
    </source>
</evidence>
<dbReference type="Gene3D" id="2.120.10.30">
    <property type="entry name" value="TolB, C-terminal domain"/>
    <property type="match status" value="1"/>
</dbReference>
<dbReference type="NCBIfam" id="TIGR02604">
    <property type="entry name" value="Piru_Ver_Nterm"/>
    <property type="match status" value="1"/>
</dbReference>
<evidence type="ECO:0000256" key="1">
    <source>
        <dbReference type="ARBA" id="ARBA00022617"/>
    </source>
</evidence>
<dbReference type="InterPro" id="IPR011042">
    <property type="entry name" value="6-blade_b-propeller_TolB-like"/>
</dbReference>
<keyword evidence="3 4" id="KW-0408">Iron</keyword>
<keyword evidence="5" id="KW-0732">Signal</keyword>